<dbReference type="Proteomes" id="UP000247233">
    <property type="component" value="Unassembled WGS sequence"/>
</dbReference>
<feature type="compositionally biased region" description="Low complexity" evidence="1">
    <location>
        <begin position="97"/>
        <end position="116"/>
    </location>
</feature>
<keyword evidence="2" id="KW-1133">Transmembrane helix</keyword>
<dbReference type="VEuPathDB" id="FungiDB:BO70DRAFT_381177"/>
<protein>
    <submittedName>
        <fullName evidence="3">Uncharacterized protein</fullName>
    </submittedName>
</protein>
<evidence type="ECO:0000256" key="2">
    <source>
        <dbReference type="SAM" id="Phobius"/>
    </source>
</evidence>
<organism evidence="3 4">
    <name type="scientific">Aspergillus heteromorphus CBS 117.55</name>
    <dbReference type="NCBI Taxonomy" id="1448321"/>
    <lineage>
        <taxon>Eukaryota</taxon>
        <taxon>Fungi</taxon>
        <taxon>Dikarya</taxon>
        <taxon>Ascomycota</taxon>
        <taxon>Pezizomycotina</taxon>
        <taxon>Eurotiomycetes</taxon>
        <taxon>Eurotiomycetidae</taxon>
        <taxon>Eurotiales</taxon>
        <taxon>Aspergillaceae</taxon>
        <taxon>Aspergillus</taxon>
        <taxon>Aspergillus subgen. Circumdati</taxon>
    </lineage>
</organism>
<keyword evidence="2" id="KW-0812">Transmembrane</keyword>
<keyword evidence="4" id="KW-1185">Reference proteome</keyword>
<gene>
    <name evidence="3" type="ORF">BO70DRAFT_381177</name>
</gene>
<proteinExistence type="predicted"/>
<dbReference type="RefSeq" id="XP_025397453.1">
    <property type="nucleotide sequence ID" value="XM_025545451.1"/>
</dbReference>
<sequence length="153" mass="15530">MSTTTTATASTPTCTTTRYVLPIQDAACALPNSGNFSSVMSTCCNPAPVTKYDNDCGLYCLAEKQSVKDLLSCLQTNGAVTEAFCSGNLTATATAKVSGSSSTSTGTKTGSSATSTETKKSMGTDVKVSKAGLGVLGLLVLAGLVGGFRLIWM</sequence>
<dbReference type="OrthoDB" id="3520229at2759"/>
<comment type="caution">
    <text evidence="3">The sequence shown here is derived from an EMBL/GenBank/DDBJ whole genome shotgun (WGS) entry which is preliminary data.</text>
</comment>
<dbReference type="STRING" id="1448321.A0A317VR39"/>
<name>A0A317VR39_9EURO</name>
<keyword evidence="2" id="KW-0472">Membrane</keyword>
<evidence type="ECO:0000313" key="3">
    <source>
        <dbReference type="EMBL" id="PWY75487.1"/>
    </source>
</evidence>
<reference evidence="3 4" key="1">
    <citation type="submission" date="2016-12" db="EMBL/GenBank/DDBJ databases">
        <title>The genomes of Aspergillus section Nigri reveals drivers in fungal speciation.</title>
        <authorList>
            <consortium name="DOE Joint Genome Institute"/>
            <person name="Vesth T.C."/>
            <person name="Nybo J."/>
            <person name="Theobald S."/>
            <person name="Brandl J."/>
            <person name="Frisvad J.C."/>
            <person name="Nielsen K.F."/>
            <person name="Lyhne E.K."/>
            <person name="Kogle M.E."/>
            <person name="Kuo A."/>
            <person name="Riley R."/>
            <person name="Clum A."/>
            <person name="Nolan M."/>
            <person name="Lipzen A."/>
            <person name="Salamov A."/>
            <person name="Henrissat B."/>
            <person name="Wiebenga A."/>
            <person name="De Vries R.P."/>
            <person name="Grigoriev I.V."/>
            <person name="Mortensen U.H."/>
            <person name="Andersen M.R."/>
            <person name="Baker S.E."/>
        </authorList>
    </citation>
    <scope>NUCLEOTIDE SEQUENCE [LARGE SCALE GENOMIC DNA]</scope>
    <source>
        <strain evidence="3 4">CBS 117.55</strain>
    </source>
</reference>
<evidence type="ECO:0000256" key="1">
    <source>
        <dbReference type="SAM" id="MobiDB-lite"/>
    </source>
</evidence>
<dbReference type="EMBL" id="MSFL01000021">
    <property type="protein sequence ID" value="PWY75487.1"/>
    <property type="molecule type" value="Genomic_DNA"/>
</dbReference>
<accession>A0A317VR39</accession>
<dbReference type="AlphaFoldDB" id="A0A317VR39"/>
<dbReference type="GeneID" id="37067688"/>
<evidence type="ECO:0000313" key="4">
    <source>
        <dbReference type="Proteomes" id="UP000247233"/>
    </source>
</evidence>
<feature type="transmembrane region" description="Helical" evidence="2">
    <location>
        <begin position="131"/>
        <end position="152"/>
    </location>
</feature>
<feature type="region of interest" description="Disordered" evidence="1">
    <location>
        <begin position="97"/>
        <end position="121"/>
    </location>
</feature>